<evidence type="ECO:0000256" key="1">
    <source>
        <dbReference type="SAM" id="MobiDB-lite"/>
    </source>
</evidence>
<protein>
    <submittedName>
        <fullName evidence="2">Uncharacterized protein</fullName>
    </submittedName>
</protein>
<dbReference type="Proteomes" id="UP001058290">
    <property type="component" value="Chromosome"/>
</dbReference>
<proteinExistence type="predicted"/>
<accession>A0ABY6A4L6</accession>
<gene>
    <name evidence="2" type="ORF">N4T19_07805</name>
</gene>
<sequence>MAYRPLLIKGPVYITIAASVRSPDIRALAISAGWVGYEQLYCTINAGVDVATLTVSNLPDWLFTLVVRGRVGGIYNSGTGLVATSKFNLDNAGGVIFGGGGQGGQGQNVNIFRGTGYVATGTGGSGGVGAGFNGANPPVMLPAGSGSSGSSQTVGGPNIGGTTQGTATGGSGGTGGAIGMTGNSGGSASTSGSFESSNYYGTTTGELAGYAIDGIANVNILAAGSILGRTR</sequence>
<organism evidence="2 3">
    <name type="scientific">Comamonas squillarum</name>
    <dbReference type="NCBI Taxonomy" id="2977320"/>
    <lineage>
        <taxon>Bacteria</taxon>
        <taxon>Pseudomonadati</taxon>
        <taxon>Pseudomonadota</taxon>
        <taxon>Betaproteobacteria</taxon>
        <taxon>Burkholderiales</taxon>
        <taxon>Comamonadaceae</taxon>
        <taxon>Comamonas</taxon>
    </lineage>
</organism>
<feature type="region of interest" description="Disordered" evidence="1">
    <location>
        <begin position="142"/>
        <end position="193"/>
    </location>
</feature>
<dbReference type="EMBL" id="CP104377">
    <property type="protein sequence ID" value="UXC20000.1"/>
    <property type="molecule type" value="Genomic_DNA"/>
</dbReference>
<dbReference type="RefSeq" id="WP_260719820.1">
    <property type="nucleotide sequence ID" value="NZ_CP104377.1"/>
</dbReference>
<keyword evidence="3" id="KW-1185">Reference proteome</keyword>
<feature type="compositionally biased region" description="Low complexity" evidence="1">
    <location>
        <begin position="144"/>
        <end position="156"/>
    </location>
</feature>
<evidence type="ECO:0000313" key="2">
    <source>
        <dbReference type="EMBL" id="UXC20000.1"/>
    </source>
</evidence>
<evidence type="ECO:0000313" key="3">
    <source>
        <dbReference type="Proteomes" id="UP001058290"/>
    </source>
</evidence>
<reference evidence="2" key="1">
    <citation type="submission" date="2022-09" db="EMBL/GenBank/DDBJ databases">
        <title>Bacterial diversity in gut of crayfish and pufferfish.</title>
        <authorList>
            <person name="Huang Y."/>
        </authorList>
    </citation>
    <scope>NUCLEOTIDE SEQUENCE</scope>
    <source>
        <strain evidence="2">PR12</strain>
    </source>
</reference>
<name>A0ABY6A4L6_9BURK</name>
<feature type="compositionally biased region" description="Gly residues" evidence="1">
    <location>
        <begin position="157"/>
        <end position="185"/>
    </location>
</feature>